<dbReference type="InterPro" id="IPR053790">
    <property type="entry name" value="P5CR-like_CS"/>
</dbReference>
<evidence type="ECO:0000256" key="8">
    <source>
        <dbReference type="RuleBase" id="RU003903"/>
    </source>
</evidence>
<dbReference type="EC" id="1.5.1.2" evidence="5 6"/>
<evidence type="ECO:0000256" key="2">
    <source>
        <dbReference type="ARBA" id="ARBA00022857"/>
    </source>
</evidence>
<comment type="function">
    <text evidence="4 5">Catalyzes the reduction of 1-pyrroline-5-carboxylate (PCA) to L-proline.</text>
</comment>
<evidence type="ECO:0000256" key="4">
    <source>
        <dbReference type="ARBA" id="ARBA00058118"/>
    </source>
</evidence>
<dbReference type="GO" id="GO:0005737">
    <property type="term" value="C:cytoplasm"/>
    <property type="evidence" value="ECO:0007669"/>
    <property type="project" value="UniProtKB-SubCell"/>
</dbReference>
<protein>
    <recommendedName>
        <fullName evidence="5 6">Pyrroline-5-carboxylate reductase</fullName>
        <shortName evidence="5">P5C reductase</shortName>
        <shortName evidence="5">P5CR</shortName>
        <ecNumber evidence="5 6">1.5.1.2</ecNumber>
    </recommendedName>
    <alternativeName>
        <fullName evidence="5">PCA reductase</fullName>
    </alternativeName>
</protein>
<dbReference type="PIRSF" id="PIRSF000193">
    <property type="entry name" value="Pyrrol-5-carb_rd"/>
    <property type="match status" value="1"/>
</dbReference>
<keyword evidence="3 5" id="KW-0560">Oxidoreductase</keyword>
<reference evidence="11 13" key="1">
    <citation type="submission" date="2015-11" db="EMBL/GenBank/DDBJ databases">
        <title>Draft Genome Sequence of the Type Strain Trueperella bernardiae LCDC 89-0504T, Isolated from Blood Culture.</title>
        <authorList>
            <person name="Bernier A.-M."/>
            <person name="Bernard K."/>
        </authorList>
    </citation>
    <scope>NUCLEOTIDE SEQUENCE [LARGE SCALE GENOMIC DNA]</scope>
    <source>
        <strain evidence="11 13">LCDC 89-0504</strain>
    </source>
</reference>
<dbReference type="InterPro" id="IPR008927">
    <property type="entry name" value="6-PGluconate_DH-like_C_sf"/>
</dbReference>
<dbReference type="InterPro" id="IPR036291">
    <property type="entry name" value="NAD(P)-bd_dom_sf"/>
</dbReference>
<evidence type="ECO:0000256" key="6">
    <source>
        <dbReference type="NCBIfam" id="TIGR00112"/>
    </source>
</evidence>
<dbReference type="HAMAP" id="MF_01925">
    <property type="entry name" value="P5C_reductase"/>
    <property type="match status" value="1"/>
</dbReference>
<dbReference type="PANTHER" id="PTHR11645:SF0">
    <property type="entry name" value="PYRROLINE-5-CARBOXYLATE REDUCTASE 3"/>
    <property type="match status" value="1"/>
</dbReference>
<comment type="catalytic activity">
    <reaction evidence="5">
        <text>L-proline + NAD(+) = (S)-1-pyrroline-5-carboxylate + NADH + 2 H(+)</text>
        <dbReference type="Rhea" id="RHEA:14105"/>
        <dbReference type="ChEBI" id="CHEBI:15378"/>
        <dbReference type="ChEBI" id="CHEBI:17388"/>
        <dbReference type="ChEBI" id="CHEBI:57540"/>
        <dbReference type="ChEBI" id="CHEBI:57945"/>
        <dbReference type="ChEBI" id="CHEBI:60039"/>
        <dbReference type="EC" id="1.5.1.2"/>
    </reaction>
</comment>
<proteinExistence type="inferred from homology"/>
<name>A0A0W1KM99_9ACTO</name>
<dbReference type="EMBL" id="JASPDQ010000003">
    <property type="protein sequence ID" value="MDK8601342.1"/>
    <property type="molecule type" value="Genomic_DNA"/>
</dbReference>
<keyword evidence="5 8" id="KW-0641">Proline biosynthesis</keyword>
<gene>
    <name evidence="5 11" type="primary">proC</name>
    <name evidence="11" type="ORF">AQZ59_00013</name>
    <name evidence="12" type="ORF">QP858_02565</name>
</gene>
<comment type="similarity">
    <text evidence="1 5 8">Belongs to the pyrroline-5-carboxylate reductase family.</text>
</comment>
<dbReference type="EMBL" id="LNIZ01000001">
    <property type="protein sequence ID" value="KTF04713.1"/>
    <property type="molecule type" value="Genomic_DNA"/>
</dbReference>
<dbReference type="Gene3D" id="3.40.50.720">
    <property type="entry name" value="NAD(P)-binding Rossmann-like Domain"/>
    <property type="match status" value="1"/>
</dbReference>
<evidence type="ECO:0000313" key="12">
    <source>
        <dbReference type="EMBL" id="MDK8601342.1"/>
    </source>
</evidence>
<keyword evidence="2 5" id="KW-0521">NADP</keyword>
<dbReference type="OrthoDB" id="9805754at2"/>
<feature type="binding site" evidence="7">
    <location>
        <begin position="5"/>
        <end position="10"/>
    </location>
    <ligand>
        <name>NADP(+)</name>
        <dbReference type="ChEBI" id="CHEBI:58349"/>
    </ligand>
</feature>
<evidence type="ECO:0000259" key="9">
    <source>
        <dbReference type="Pfam" id="PF03807"/>
    </source>
</evidence>
<dbReference type="PROSITE" id="PS00521">
    <property type="entry name" value="P5CR"/>
    <property type="match status" value="1"/>
</dbReference>
<evidence type="ECO:0000256" key="7">
    <source>
        <dbReference type="PIRSR" id="PIRSR000193-1"/>
    </source>
</evidence>
<dbReference type="InterPro" id="IPR029036">
    <property type="entry name" value="P5CR_dimer"/>
</dbReference>
<organism evidence="11 13">
    <name type="scientific">Trueperella bernardiae</name>
    <dbReference type="NCBI Taxonomy" id="59561"/>
    <lineage>
        <taxon>Bacteria</taxon>
        <taxon>Bacillati</taxon>
        <taxon>Actinomycetota</taxon>
        <taxon>Actinomycetes</taxon>
        <taxon>Actinomycetales</taxon>
        <taxon>Actinomycetaceae</taxon>
        <taxon>Trueperella</taxon>
    </lineage>
</organism>
<dbReference type="FunFam" id="1.10.3730.10:FF:000001">
    <property type="entry name" value="Pyrroline-5-carboxylate reductase"/>
    <property type="match status" value="1"/>
</dbReference>
<dbReference type="STRING" id="59561.AQZ59_00013"/>
<sequence>MLGFIGTGNMGGAILRGVLTAGVVEAENVIFTRANAKAGRAQAAETGACFAATAREVYEGADTVILAVKPHMVPGVLAELGEPAGKVIVSVAAGLSLDTLAAHAPAGSPIVRVMPNVNSQIGAGMSALCAGEGVSEAQLAQVEKIFAAVGLTARIAEKDFAAFSAIAGCSPAWTYTYIDALARGALAAGMRLDEARRIAAQAVLGSAHLVLDQLGTHTPSELRDQVTSPGGTTIAGLIAMEASGFTPAVIDAVNAAIARDRELGQA</sequence>
<keyword evidence="13" id="KW-1185">Reference proteome</keyword>
<dbReference type="NCBIfam" id="TIGR00112">
    <property type="entry name" value="proC"/>
    <property type="match status" value="1"/>
</dbReference>
<comment type="catalytic activity">
    <reaction evidence="5 8">
        <text>L-proline + NADP(+) = (S)-1-pyrroline-5-carboxylate + NADPH + 2 H(+)</text>
        <dbReference type="Rhea" id="RHEA:14109"/>
        <dbReference type="ChEBI" id="CHEBI:15378"/>
        <dbReference type="ChEBI" id="CHEBI:17388"/>
        <dbReference type="ChEBI" id="CHEBI:57783"/>
        <dbReference type="ChEBI" id="CHEBI:58349"/>
        <dbReference type="ChEBI" id="CHEBI:60039"/>
        <dbReference type="EC" id="1.5.1.2"/>
    </reaction>
</comment>
<dbReference type="SUPFAM" id="SSF48179">
    <property type="entry name" value="6-phosphogluconate dehydrogenase C-terminal domain-like"/>
    <property type="match status" value="1"/>
</dbReference>
<dbReference type="Pfam" id="PF03807">
    <property type="entry name" value="F420_oxidored"/>
    <property type="match status" value="1"/>
</dbReference>
<dbReference type="UniPathway" id="UPA00098">
    <property type="reaction ID" value="UER00361"/>
</dbReference>
<dbReference type="AlphaFoldDB" id="A0A0W1KM99"/>
<feature type="binding site" evidence="7">
    <location>
        <begin position="67"/>
        <end position="70"/>
    </location>
    <ligand>
        <name>NADP(+)</name>
        <dbReference type="ChEBI" id="CHEBI:58349"/>
    </ligand>
</feature>
<feature type="domain" description="Pyrroline-5-carboxylate reductase catalytic N-terminal" evidence="9">
    <location>
        <begin position="2"/>
        <end position="94"/>
    </location>
</feature>
<dbReference type="PATRIC" id="fig|59561.3.peg.13"/>
<evidence type="ECO:0000259" key="10">
    <source>
        <dbReference type="Pfam" id="PF14748"/>
    </source>
</evidence>
<evidence type="ECO:0000313" key="13">
    <source>
        <dbReference type="Proteomes" id="UP000054404"/>
    </source>
</evidence>
<comment type="subcellular location">
    <subcellularLocation>
        <location evidence="5">Cytoplasm</location>
    </subcellularLocation>
</comment>
<keyword evidence="5 8" id="KW-0028">Amino-acid biosynthesis</keyword>
<reference evidence="12" key="2">
    <citation type="submission" date="2023-05" db="EMBL/GenBank/DDBJ databases">
        <title>Genomic Catalog of Human Bladder Bacteria.</title>
        <authorList>
            <person name="Du J."/>
        </authorList>
    </citation>
    <scope>NUCLEOTIDE SEQUENCE</scope>
    <source>
        <strain evidence="12">UMB1304A</strain>
    </source>
</reference>
<evidence type="ECO:0000313" key="11">
    <source>
        <dbReference type="EMBL" id="KTF04713.1"/>
    </source>
</evidence>
<evidence type="ECO:0000256" key="1">
    <source>
        <dbReference type="ARBA" id="ARBA00005525"/>
    </source>
</evidence>
<dbReference type="RefSeq" id="WP_068538449.1">
    <property type="nucleotide sequence ID" value="NZ_CAUPHE010000019.1"/>
</dbReference>
<dbReference type="GO" id="GO:0055129">
    <property type="term" value="P:L-proline biosynthetic process"/>
    <property type="evidence" value="ECO:0007669"/>
    <property type="project" value="UniProtKB-UniRule"/>
</dbReference>
<dbReference type="Gene3D" id="1.10.3730.10">
    <property type="entry name" value="ProC C-terminal domain-like"/>
    <property type="match status" value="1"/>
</dbReference>
<dbReference type="SUPFAM" id="SSF51735">
    <property type="entry name" value="NAD(P)-binding Rossmann-fold domains"/>
    <property type="match status" value="1"/>
</dbReference>
<comment type="pathway">
    <text evidence="5 8">Amino-acid biosynthesis; L-proline biosynthesis; L-proline from L-glutamate 5-semialdehyde: step 1/1.</text>
</comment>
<dbReference type="GO" id="GO:0004735">
    <property type="term" value="F:pyrroline-5-carboxylate reductase activity"/>
    <property type="evidence" value="ECO:0007669"/>
    <property type="project" value="UniProtKB-UniRule"/>
</dbReference>
<feature type="domain" description="Pyrroline-5-carboxylate reductase dimerisation" evidence="10">
    <location>
        <begin position="157"/>
        <end position="263"/>
    </location>
</feature>
<dbReference type="Proteomes" id="UP001225576">
    <property type="component" value="Unassembled WGS sequence"/>
</dbReference>
<comment type="caution">
    <text evidence="11">The sequence shown here is derived from an EMBL/GenBank/DDBJ whole genome shotgun (WGS) entry which is preliminary data.</text>
</comment>
<evidence type="ECO:0000256" key="3">
    <source>
        <dbReference type="ARBA" id="ARBA00023002"/>
    </source>
</evidence>
<dbReference type="Proteomes" id="UP000054404">
    <property type="component" value="Unassembled WGS sequence"/>
</dbReference>
<dbReference type="InterPro" id="IPR028939">
    <property type="entry name" value="P5C_Rdtase_cat_N"/>
</dbReference>
<dbReference type="Pfam" id="PF14748">
    <property type="entry name" value="P5CR_dimer"/>
    <property type="match status" value="1"/>
</dbReference>
<dbReference type="PANTHER" id="PTHR11645">
    <property type="entry name" value="PYRROLINE-5-CARBOXYLATE REDUCTASE"/>
    <property type="match status" value="1"/>
</dbReference>
<dbReference type="InterPro" id="IPR000304">
    <property type="entry name" value="Pyrroline-COOH_reductase"/>
</dbReference>
<accession>A0A0W1KM99</accession>
<evidence type="ECO:0000256" key="5">
    <source>
        <dbReference type="HAMAP-Rule" id="MF_01925"/>
    </source>
</evidence>
<keyword evidence="5" id="KW-0963">Cytoplasm</keyword>